<evidence type="ECO:0000256" key="7">
    <source>
        <dbReference type="ARBA" id="ARBA00022840"/>
    </source>
</evidence>
<evidence type="ECO:0000313" key="11">
    <source>
        <dbReference type="Proteomes" id="UP001500622"/>
    </source>
</evidence>
<evidence type="ECO:0000256" key="2">
    <source>
        <dbReference type="ARBA" id="ARBA00008420"/>
    </source>
</evidence>
<evidence type="ECO:0000313" key="10">
    <source>
        <dbReference type="EMBL" id="GAA4427122.1"/>
    </source>
</evidence>
<gene>
    <name evidence="10" type="ORF">GCM10023169_26710</name>
</gene>
<dbReference type="InterPro" id="IPR027417">
    <property type="entry name" value="P-loop_NTPase"/>
</dbReference>
<protein>
    <recommendedName>
        <fullName evidence="3 9">Gluconokinase</fullName>
        <ecNumber evidence="3 9">2.7.1.12</ecNumber>
    </recommendedName>
</protein>
<reference evidence="11" key="1">
    <citation type="journal article" date="2019" name="Int. J. Syst. Evol. Microbiol.">
        <title>The Global Catalogue of Microorganisms (GCM) 10K type strain sequencing project: providing services to taxonomists for standard genome sequencing and annotation.</title>
        <authorList>
            <consortium name="The Broad Institute Genomics Platform"/>
            <consortium name="The Broad Institute Genome Sequencing Center for Infectious Disease"/>
            <person name="Wu L."/>
            <person name="Ma J."/>
        </authorList>
    </citation>
    <scope>NUCLEOTIDE SEQUENCE [LARGE SCALE GENOMIC DNA]</scope>
    <source>
        <strain evidence="11">JCM 17810</strain>
    </source>
</reference>
<dbReference type="PANTHER" id="PTHR43442:SF3">
    <property type="entry name" value="GLUCONOKINASE-RELATED"/>
    <property type="match status" value="1"/>
</dbReference>
<dbReference type="EMBL" id="BAABGN010000011">
    <property type="protein sequence ID" value="GAA4427122.1"/>
    <property type="molecule type" value="Genomic_DNA"/>
</dbReference>
<proteinExistence type="inferred from homology"/>
<dbReference type="Proteomes" id="UP001500622">
    <property type="component" value="Unassembled WGS sequence"/>
</dbReference>
<keyword evidence="11" id="KW-1185">Reference proteome</keyword>
<dbReference type="NCBIfam" id="TIGR01313">
    <property type="entry name" value="therm_gnt_kin"/>
    <property type="match status" value="1"/>
</dbReference>
<keyword evidence="6 9" id="KW-0418">Kinase</keyword>
<keyword evidence="4 9" id="KW-0808">Transferase</keyword>
<dbReference type="Gene3D" id="3.40.50.300">
    <property type="entry name" value="P-loop containing nucleotide triphosphate hydrolases"/>
    <property type="match status" value="1"/>
</dbReference>
<evidence type="ECO:0000256" key="6">
    <source>
        <dbReference type="ARBA" id="ARBA00022777"/>
    </source>
</evidence>
<comment type="pathway">
    <text evidence="1">Carbohydrate acid metabolism.</text>
</comment>
<evidence type="ECO:0000256" key="5">
    <source>
        <dbReference type="ARBA" id="ARBA00022741"/>
    </source>
</evidence>
<evidence type="ECO:0000256" key="9">
    <source>
        <dbReference type="RuleBase" id="RU363066"/>
    </source>
</evidence>
<dbReference type="Pfam" id="PF13671">
    <property type="entry name" value="AAA_33"/>
    <property type="match status" value="1"/>
</dbReference>
<accession>A0ABP8LDE1</accession>
<comment type="catalytic activity">
    <reaction evidence="8 9">
        <text>D-gluconate + ATP = 6-phospho-D-gluconate + ADP + H(+)</text>
        <dbReference type="Rhea" id="RHEA:19433"/>
        <dbReference type="ChEBI" id="CHEBI:15378"/>
        <dbReference type="ChEBI" id="CHEBI:18391"/>
        <dbReference type="ChEBI" id="CHEBI:30616"/>
        <dbReference type="ChEBI" id="CHEBI:58759"/>
        <dbReference type="ChEBI" id="CHEBI:456216"/>
        <dbReference type="EC" id="2.7.1.12"/>
    </reaction>
</comment>
<keyword evidence="5 9" id="KW-0547">Nucleotide-binding</keyword>
<evidence type="ECO:0000256" key="4">
    <source>
        <dbReference type="ARBA" id="ARBA00022679"/>
    </source>
</evidence>
<dbReference type="CDD" id="cd02021">
    <property type="entry name" value="GntK"/>
    <property type="match status" value="1"/>
</dbReference>
<sequence>MGVSGSGKTTIAVDLAKELGYVFAEGDEFHSDANRAKMSSGVPLDDDDRAPWLAAIRDWMTQQAREGQSTVLTCSALRHRYRDVLRAAEGRTIFVHMAPPADVTTGRIGSRKGHYMPPSLLQSQIDTLEELGPDEEGIAIRSTGTPEEVLTEVLDRLPSM</sequence>
<name>A0ABP8LDE1_9MICO</name>
<evidence type="ECO:0000256" key="8">
    <source>
        <dbReference type="ARBA" id="ARBA00048090"/>
    </source>
</evidence>
<comment type="similarity">
    <text evidence="2 9">Belongs to the gluconokinase GntK/GntV family.</text>
</comment>
<dbReference type="InterPro" id="IPR006001">
    <property type="entry name" value="Therm_gnt_kin"/>
</dbReference>
<evidence type="ECO:0000256" key="3">
    <source>
        <dbReference type="ARBA" id="ARBA00012054"/>
    </source>
</evidence>
<dbReference type="PANTHER" id="PTHR43442">
    <property type="entry name" value="GLUCONOKINASE-RELATED"/>
    <property type="match status" value="1"/>
</dbReference>
<organism evidence="10 11">
    <name type="scientific">Georgenia halophila</name>
    <dbReference type="NCBI Taxonomy" id="620889"/>
    <lineage>
        <taxon>Bacteria</taxon>
        <taxon>Bacillati</taxon>
        <taxon>Actinomycetota</taxon>
        <taxon>Actinomycetes</taxon>
        <taxon>Micrococcales</taxon>
        <taxon>Bogoriellaceae</taxon>
        <taxon>Georgenia</taxon>
    </lineage>
</organism>
<dbReference type="SUPFAM" id="SSF52540">
    <property type="entry name" value="P-loop containing nucleoside triphosphate hydrolases"/>
    <property type="match status" value="1"/>
</dbReference>
<keyword evidence="7 9" id="KW-0067">ATP-binding</keyword>
<comment type="caution">
    <text evidence="10">The sequence shown here is derived from an EMBL/GenBank/DDBJ whole genome shotgun (WGS) entry which is preliminary data.</text>
</comment>
<evidence type="ECO:0000256" key="1">
    <source>
        <dbReference type="ARBA" id="ARBA00004761"/>
    </source>
</evidence>
<dbReference type="EC" id="2.7.1.12" evidence="3 9"/>